<accession>A0AAV4XMJ3</accession>
<evidence type="ECO:0000313" key="2">
    <source>
        <dbReference type="Proteomes" id="UP001054945"/>
    </source>
</evidence>
<organism evidence="1 2">
    <name type="scientific">Caerostris extrusa</name>
    <name type="common">Bark spider</name>
    <name type="synonym">Caerostris bankana</name>
    <dbReference type="NCBI Taxonomy" id="172846"/>
    <lineage>
        <taxon>Eukaryota</taxon>
        <taxon>Metazoa</taxon>
        <taxon>Ecdysozoa</taxon>
        <taxon>Arthropoda</taxon>
        <taxon>Chelicerata</taxon>
        <taxon>Arachnida</taxon>
        <taxon>Araneae</taxon>
        <taxon>Araneomorphae</taxon>
        <taxon>Entelegynae</taxon>
        <taxon>Araneoidea</taxon>
        <taxon>Araneidae</taxon>
        <taxon>Caerostris</taxon>
    </lineage>
</organism>
<comment type="caution">
    <text evidence="1">The sequence shown here is derived from an EMBL/GenBank/DDBJ whole genome shotgun (WGS) entry which is preliminary data.</text>
</comment>
<dbReference type="AlphaFoldDB" id="A0AAV4XMJ3"/>
<sequence>MLSIHRIIPTQREEVVTPICCWMESWPVIIRKQATKILFGKSRGVLINDLQFLKGRGENGVVPKQGQQVSKCKLSTIYFPHLVFSKQLGYDKISYKVVKESLAFVLLYPAIP</sequence>
<evidence type="ECO:0000313" key="1">
    <source>
        <dbReference type="EMBL" id="GIY95044.1"/>
    </source>
</evidence>
<proteinExistence type="predicted"/>
<keyword evidence="2" id="KW-1185">Reference proteome</keyword>
<name>A0AAV4XMJ3_CAEEX</name>
<reference evidence="1 2" key="1">
    <citation type="submission" date="2021-06" db="EMBL/GenBank/DDBJ databases">
        <title>Caerostris extrusa draft genome.</title>
        <authorList>
            <person name="Kono N."/>
            <person name="Arakawa K."/>
        </authorList>
    </citation>
    <scope>NUCLEOTIDE SEQUENCE [LARGE SCALE GENOMIC DNA]</scope>
</reference>
<protein>
    <submittedName>
        <fullName evidence="1">Uncharacterized protein</fullName>
    </submittedName>
</protein>
<dbReference type="Proteomes" id="UP001054945">
    <property type="component" value="Unassembled WGS sequence"/>
</dbReference>
<gene>
    <name evidence="1" type="ORF">CEXT_221951</name>
</gene>
<dbReference type="EMBL" id="BPLR01017867">
    <property type="protein sequence ID" value="GIY95044.1"/>
    <property type="molecule type" value="Genomic_DNA"/>
</dbReference>